<accession>D3UJF5</accession>
<dbReference type="HOGENOM" id="CLU_012817_15_0_7"/>
<feature type="chain" id="PRO_5003051192" evidence="1">
    <location>
        <begin position="21"/>
        <end position="389"/>
    </location>
</feature>
<dbReference type="STRING" id="679897.HMU13780"/>
<organism evidence="2 3">
    <name type="scientific">Helicobacter mustelae (strain ATCC 43772 / CCUG 25715 / CIP 103759 / LMG 18044 / NCTC 12198 / R85-136P)</name>
    <name type="common">Campylobacter mustelae</name>
    <dbReference type="NCBI Taxonomy" id="679897"/>
    <lineage>
        <taxon>Bacteria</taxon>
        <taxon>Pseudomonadati</taxon>
        <taxon>Campylobacterota</taxon>
        <taxon>Epsilonproteobacteria</taxon>
        <taxon>Campylobacterales</taxon>
        <taxon>Helicobacteraceae</taxon>
        <taxon>Helicobacter</taxon>
    </lineage>
</organism>
<evidence type="ECO:0000313" key="3">
    <source>
        <dbReference type="Proteomes" id="UP000001522"/>
    </source>
</evidence>
<dbReference type="SMR" id="D3UJF5"/>
<evidence type="ECO:0000313" key="2">
    <source>
        <dbReference type="EMBL" id="CBG40631.1"/>
    </source>
</evidence>
<keyword evidence="1" id="KW-0732">Signal</keyword>
<keyword evidence="3" id="KW-1185">Reference proteome</keyword>
<protein>
    <submittedName>
        <fullName evidence="2">Putative copper resistance determinant, CrdB</fullName>
    </submittedName>
</protein>
<dbReference type="Gene3D" id="1.20.1600.10">
    <property type="entry name" value="Outer membrane efflux proteins (OEP)"/>
    <property type="match status" value="1"/>
</dbReference>
<reference evidence="2 3" key="1">
    <citation type="journal article" date="2010" name="BMC Genomics">
        <title>Comparative genomics and proteomics of Helicobacter mustelae, an ulcerogenic and carcinogenic gastric pathogen.</title>
        <authorList>
            <person name="O'Toole P.W."/>
            <person name="Snelling W.J."/>
            <person name="Canchaya C."/>
            <person name="Forde B.M."/>
            <person name="Hardie K.R."/>
            <person name="Josenhans C."/>
            <person name="Graham R.L.J."/>
            <person name="McMullan G."/>
            <person name="Parkhill J."/>
            <person name="Belda E."/>
            <person name="Bentley S.D."/>
        </authorList>
    </citation>
    <scope>NUCLEOTIDE SEQUENCE [LARGE SCALE GENOMIC DNA]</scope>
    <source>
        <strain evidence="3">ATCC 43772 / LMG 18044 / NCTC 12198 / 12198</strain>
    </source>
</reference>
<dbReference type="Proteomes" id="UP000001522">
    <property type="component" value="Chromosome"/>
</dbReference>
<gene>
    <name evidence="2" type="primary">crdB</name>
    <name evidence="2" type="ordered locus">HMU13780</name>
</gene>
<dbReference type="AlphaFoldDB" id="D3UJF5"/>
<dbReference type="RefSeq" id="WP_013023697.1">
    <property type="nucleotide sequence ID" value="NC_013949.1"/>
</dbReference>
<dbReference type="GO" id="GO:0015562">
    <property type="term" value="F:efflux transmembrane transporter activity"/>
    <property type="evidence" value="ECO:0007669"/>
    <property type="project" value="InterPro"/>
</dbReference>
<dbReference type="EMBL" id="FN555004">
    <property type="protein sequence ID" value="CBG40631.1"/>
    <property type="molecule type" value="Genomic_DNA"/>
</dbReference>
<dbReference type="KEGG" id="hms:HMU13780"/>
<sequence>MRILALLCLPLVLFAQSSLEAIIQKAMQNNAQIKILQTQIEQLELQARIARKWENPNLDARYNVLDLRDPAYRGSQMQSIGVTLLQKVDLFAKKPLESQKFSLQKQIKMLELKALRKNLIKKVKLSMIRNYQNKTRISILQATKKNLTILKEQLQSSSDSIPLAKVYNLEILQTKLEIKLNQLEENTKSEMIDLSEASFGDYDDVGFVMDFRTDFPPDYYKHAYELEIQQLRQKIAAKDVALAKRNFLSDPTIGIGYFYRQVQSDYMNFSLTFSLPVYGKERLMLQNARKSAQLESDAYVDKENSIKSQIHRLQNILQKKQRELGLIEKVLIPQNQKLTNLYSSNLSTTASVQEYYSALNELLDSQLLRIDVLGSIYGAYVELESLGDL</sequence>
<name>D3UJF5_HELM1</name>
<feature type="signal peptide" evidence="1">
    <location>
        <begin position="1"/>
        <end position="20"/>
    </location>
</feature>
<evidence type="ECO:0000256" key="1">
    <source>
        <dbReference type="SAM" id="SignalP"/>
    </source>
</evidence>
<dbReference type="eggNOG" id="COG1538">
    <property type="taxonomic scope" value="Bacteria"/>
</dbReference>
<dbReference type="SUPFAM" id="SSF56954">
    <property type="entry name" value="Outer membrane efflux proteins (OEP)"/>
    <property type="match status" value="1"/>
</dbReference>
<proteinExistence type="predicted"/>